<dbReference type="RefSeq" id="WP_184338653.1">
    <property type="nucleotide sequence ID" value="NZ_JACHIG010000002.1"/>
</dbReference>
<feature type="domain" description="Glycosyl transferase family 1" evidence="1">
    <location>
        <begin position="194"/>
        <end position="357"/>
    </location>
</feature>
<comment type="caution">
    <text evidence="2">The sequence shown here is derived from an EMBL/GenBank/DDBJ whole genome shotgun (WGS) entry which is preliminary data.</text>
</comment>
<protein>
    <submittedName>
        <fullName evidence="2">UDP-glucose:(Heptosyl)LPS alpha-1,3-glucosyltransferase</fullName>
        <ecNumber evidence="2">2.4.1.-</ecNumber>
    </submittedName>
</protein>
<keyword evidence="2" id="KW-0808">Transferase</keyword>
<proteinExistence type="predicted"/>
<keyword evidence="3" id="KW-1185">Reference proteome</keyword>
<evidence type="ECO:0000259" key="1">
    <source>
        <dbReference type="Pfam" id="PF00534"/>
    </source>
</evidence>
<dbReference type="PANTHER" id="PTHR12526:SF635">
    <property type="entry name" value="GLYCOSYL TRANSFERASE GROUP 1"/>
    <property type="match status" value="1"/>
</dbReference>
<sequence length="383" mass="43056">MKIAYAMINCNRRDGSARAVNEVAERLAKKHDVHLYARKAEDLDLTQISWHRVPGVNWAEVIDFGSYYLEVNRRVRPGQYDIVHSIGCNTQRGNVITIQNIQPAKKQILDRLGRAENVSPARRLTRWMYLNATCAAEKRLYQHQPGRKAPLFLPVSRGVASELQKHYDIGPAKVRIVPNAADTVRFKPLSEEARKAWRIRNNVPQDRLVAIFAGGEWARKGLDFAIQAMGHLKDVPLTLYVAGDDPDRARFSQMARDTGAADNIIFGGFRKDMPEALGASDLFLFPSWYEAFSLATIEAAASGLPVVATKINGTEDFITPGENGDFVEHDGAHVASILRRLCSQPQNLRQMGANARLRVEQNYTWDRIAQMTEDAYQESLATR</sequence>
<reference evidence="2 3" key="1">
    <citation type="submission" date="2020-08" db="EMBL/GenBank/DDBJ databases">
        <title>Genomic Encyclopedia of Type Strains, Phase IV (KMG-IV): sequencing the most valuable type-strain genomes for metagenomic binning, comparative biology and taxonomic classification.</title>
        <authorList>
            <person name="Goeker M."/>
        </authorList>
    </citation>
    <scope>NUCLEOTIDE SEQUENCE [LARGE SCALE GENOMIC DNA]</scope>
    <source>
        <strain evidence="2 3">DSM 12252</strain>
    </source>
</reference>
<dbReference type="EMBL" id="JACHIG010000002">
    <property type="protein sequence ID" value="MBB5031719.1"/>
    <property type="molecule type" value="Genomic_DNA"/>
</dbReference>
<organism evidence="2 3">
    <name type="scientific">Prosthecobacter vanneervenii</name>
    <dbReference type="NCBI Taxonomy" id="48466"/>
    <lineage>
        <taxon>Bacteria</taxon>
        <taxon>Pseudomonadati</taxon>
        <taxon>Verrucomicrobiota</taxon>
        <taxon>Verrucomicrobiia</taxon>
        <taxon>Verrucomicrobiales</taxon>
        <taxon>Verrucomicrobiaceae</taxon>
        <taxon>Prosthecobacter</taxon>
    </lineage>
</organism>
<dbReference type="Gene3D" id="3.40.50.2000">
    <property type="entry name" value="Glycogen Phosphorylase B"/>
    <property type="match status" value="2"/>
</dbReference>
<keyword evidence="2" id="KW-0328">Glycosyltransferase</keyword>
<evidence type="ECO:0000313" key="2">
    <source>
        <dbReference type="EMBL" id="MBB5031719.1"/>
    </source>
</evidence>
<dbReference type="InterPro" id="IPR001296">
    <property type="entry name" value="Glyco_trans_1"/>
</dbReference>
<dbReference type="Proteomes" id="UP000590740">
    <property type="component" value="Unassembled WGS sequence"/>
</dbReference>
<name>A0A7W7Y8Y5_9BACT</name>
<dbReference type="CDD" id="cd03801">
    <property type="entry name" value="GT4_PimA-like"/>
    <property type="match status" value="1"/>
</dbReference>
<accession>A0A7W7Y8Y5</accession>
<dbReference type="PANTHER" id="PTHR12526">
    <property type="entry name" value="GLYCOSYLTRANSFERASE"/>
    <property type="match status" value="1"/>
</dbReference>
<dbReference type="EC" id="2.4.1.-" evidence="2"/>
<dbReference type="SUPFAM" id="SSF53756">
    <property type="entry name" value="UDP-Glycosyltransferase/glycogen phosphorylase"/>
    <property type="match status" value="1"/>
</dbReference>
<dbReference type="GO" id="GO:0016757">
    <property type="term" value="F:glycosyltransferase activity"/>
    <property type="evidence" value="ECO:0007669"/>
    <property type="project" value="UniProtKB-KW"/>
</dbReference>
<evidence type="ECO:0000313" key="3">
    <source>
        <dbReference type="Proteomes" id="UP000590740"/>
    </source>
</evidence>
<gene>
    <name evidence="2" type="ORF">HNQ65_001287</name>
</gene>
<dbReference type="AlphaFoldDB" id="A0A7W7Y8Y5"/>
<dbReference type="Pfam" id="PF00534">
    <property type="entry name" value="Glycos_transf_1"/>
    <property type="match status" value="1"/>
</dbReference>